<feature type="domain" description="TonB-dependent receptor plug" evidence="10">
    <location>
        <begin position="122"/>
        <end position="223"/>
    </location>
</feature>
<keyword evidence="7 8" id="KW-0998">Cell outer membrane</keyword>
<dbReference type="GO" id="GO:0009279">
    <property type="term" value="C:cell outer membrane"/>
    <property type="evidence" value="ECO:0007669"/>
    <property type="project" value="UniProtKB-SubCell"/>
</dbReference>
<dbReference type="PANTHER" id="PTHR30069">
    <property type="entry name" value="TONB-DEPENDENT OUTER MEMBRANE RECEPTOR"/>
    <property type="match status" value="1"/>
</dbReference>
<evidence type="ECO:0000313" key="11">
    <source>
        <dbReference type="EMBL" id="TKB99113.1"/>
    </source>
</evidence>
<evidence type="ECO:0000256" key="7">
    <source>
        <dbReference type="ARBA" id="ARBA00023237"/>
    </source>
</evidence>
<dbReference type="GO" id="GO:0044718">
    <property type="term" value="P:siderophore transmembrane transport"/>
    <property type="evidence" value="ECO:0007669"/>
    <property type="project" value="TreeGrafter"/>
</dbReference>
<dbReference type="Pfam" id="PF07715">
    <property type="entry name" value="Plug"/>
    <property type="match status" value="1"/>
</dbReference>
<dbReference type="InterPro" id="IPR012910">
    <property type="entry name" value="Plug_dom"/>
</dbReference>
<dbReference type="OrthoDB" id="9812892at2"/>
<proteinExistence type="inferred from homology"/>
<organism evidence="11 12">
    <name type="scientific">Pedobacter cryophilus</name>
    <dbReference type="NCBI Taxonomy" id="2571271"/>
    <lineage>
        <taxon>Bacteria</taxon>
        <taxon>Pseudomonadati</taxon>
        <taxon>Bacteroidota</taxon>
        <taxon>Sphingobacteriia</taxon>
        <taxon>Sphingobacteriales</taxon>
        <taxon>Sphingobacteriaceae</taxon>
        <taxon>Pedobacter</taxon>
    </lineage>
</organism>
<dbReference type="InterPro" id="IPR037066">
    <property type="entry name" value="Plug_dom_sf"/>
</dbReference>
<dbReference type="RefSeq" id="WP_136825924.1">
    <property type="nucleotide sequence ID" value="NZ_SWBP01000002.1"/>
</dbReference>
<comment type="subcellular location">
    <subcellularLocation>
        <location evidence="1 8">Cell outer membrane</location>
        <topology evidence="1 8">Multi-pass membrane protein</topology>
    </subcellularLocation>
</comment>
<evidence type="ECO:0000256" key="6">
    <source>
        <dbReference type="ARBA" id="ARBA00023136"/>
    </source>
</evidence>
<dbReference type="EMBL" id="SWBP01000002">
    <property type="protein sequence ID" value="TKB99113.1"/>
    <property type="molecule type" value="Genomic_DNA"/>
</dbReference>
<dbReference type="GO" id="GO:0030246">
    <property type="term" value="F:carbohydrate binding"/>
    <property type="evidence" value="ECO:0007669"/>
    <property type="project" value="InterPro"/>
</dbReference>
<dbReference type="Proteomes" id="UP000308181">
    <property type="component" value="Unassembled WGS sequence"/>
</dbReference>
<accession>A0A4V5P0S0</accession>
<comment type="caution">
    <text evidence="11">The sequence shown here is derived from an EMBL/GenBank/DDBJ whole genome shotgun (WGS) entry which is preliminary data.</text>
</comment>
<evidence type="ECO:0000256" key="9">
    <source>
        <dbReference type="SAM" id="SignalP"/>
    </source>
</evidence>
<dbReference type="PROSITE" id="PS51257">
    <property type="entry name" value="PROKAR_LIPOPROTEIN"/>
    <property type="match status" value="1"/>
</dbReference>
<protein>
    <submittedName>
        <fullName evidence="11">TonB-dependent receptor</fullName>
    </submittedName>
</protein>
<dbReference type="Gene3D" id="2.40.170.20">
    <property type="entry name" value="TonB-dependent receptor, beta-barrel domain"/>
    <property type="match status" value="1"/>
</dbReference>
<dbReference type="Gene3D" id="2.60.40.1120">
    <property type="entry name" value="Carboxypeptidase-like, regulatory domain"/>
    <property type="match status" value="1"/>
</dbReference>
<evidence type="ECO:0000259" key="10">
    <source>
        <dbReference type="Pfam" id="PF07715"/>
    </source>
</evidence>
<dbReference type="SUPFAM" id="SSF56935">
    <property type="entry name" value="Porins"/>
    <property type="match status" value="1"/>
</dbReference>
<dbReference type="InterPro" id="IPR039426">
    <property type="entry name" value="TonB-dep_rcpt-like"/>
</dbReference>
<dbReference type="GO" id="GO:0015344">
    <property type="term" value="F:siderophore uptake transmembrane transporter activity"/>
    <property type="evidence" value="ECO:0007669"/>
    <property type="project" value="TreeGrafter"/>
</dbReference>
<dbReference type="Gene3D" id="2.170.130.10">
    <property type="entry name" value="TonB-dependent receptor, plug domain"/>
    <property type="match status" value="1"/>
</dbReference>
<keyword evidence="2 8" id="KW-0813">Transport</keyword>
<evidence type="ECO:0000256" key="5">
    <source>
        <dbReference type="ARBA" id="ARBA00022729"/>
    </source>
</evidence>
<dbReference type="Pfam" id="PF13715">
    <property type="entry name" value="CarbopepD_reg_2"/>
    <property type="match status" value="1"/>
</dbReference>
<keyword evidence="4 8" id="KW-0812">Transmembrane</keyword>
<dbReference type="AlphaFoldDB" id="A0A4V5P0S0"/>
<feature type="signal peptide" evidence="9">
    <location>
        <begin position="1"/>
        <end position="18"/>
    </location>
</feature>
<dbReference type="PANTHER" id="PTHR30069:SF29">
    <property type="entry name" value="HEMOGLOBIN AND HEMOGLOBIN-HAPTOGLOBIN-BINDING PROTEIN 1-RELATED"/>
    <property type="match status" value="1"/>
</dbReference>
<gene>
    <name evidence="11" type="ORF">FA046_08370</name>
</gene>
<dbReference type="InterPro" id="IPR013784">
    <property type="entry name" value="Carb-bd-like_fold"/>
</dbReference>
<keyword evidence="3 8" id="KW-1134">Transmembrane beta strand</keyword>
<keyword evidence="6 8" id="KW-0472">Membrane</keyword>
<evidence type="ECO:0000256" key="4">
    <source>
        <dbReference type="ARBA" id="ARBA00022692"/>
    </source>
</evidence>
<feature type="chain" id="PRO_5020879818" evidence="9">
    <location>
        <begin position="19"/>
        <end position="797"/>
    </location>
</feature>
<reference evidence="11 12" key="1">
    <citation type="submission" date="2019-04" db="EMBL/GenBank/DDBJ databases">
        <title>Pedobacter sp. AR-3-17 sp. nov., isolated from Arctic soil.</title>
        <authorList>
            <person name="Dahal R.H."/>
            <person name="Kim D.-U."/>
        </authorList>
    </citation>
    <scope>NUCLEOTIDE SEQUENCE [LARGE SCALE GENOMIC DNA]</scope>
    <source>
        <strain evidence="11 12">AR-3-17</strain>
    </source>
</reference>
<comment type="similarity">
    <text evidence="8">Belongs to the TonB-dependent receptor family.</text>
</comment>
<name>A0A4V5P0S0_9SPHI</name>
<evidence type="ECO:0000256" key="8">
    <source>
        <dbReference type="PROSITE-ProRule" id="PRU01360"/>
    </source>
</evidence>
<dbReference type="PROSITE" id="PS52016">
    <property type="entry name" value="TONB_DEPENDENT_REC_3"/>
    <property type="match status" value="1"/>
</dbReference>
<evidence type="ECO:0000256" key="1">
    <source>
        <dbReference type="ARBA" id="ARBA00004571"/>
    </source>
</evidence>
<dbReference type="SUPFAM" id="SSF49452">
    <property type="entry name" value="Starch-binding domain-like"/>
    <property type="match status" value="1"/>
</dbReference>
<keyword evidence="5 9" id="KW-0732">Signal</keyword>
<keyword evidence="12" id="KW-1185">Reference proteome</keyword>
<evidence type="ECO:0000256" key="2">
    <source>
        <dbReference type="ARBA" id="ARBA00022448"/>
    </source>
</evidence>
<dbReference type="InterPro" id="IPR036942">
    <property type="entry name" value="Beta-barrel_TonB_sf"/>
</dbReference>
<evidence type="ECO:0000256" key="3">
    <source>
        <dbReference type="ARBA" id="ARBA00022452"/>
    </source>
</evidence>
<sequence length="797" mass="89909">MKYRLLFIILISTGCLFAQEQTGKIFGKIITSSKEPVIGATVFIKSLNKYGMTNEKGFYQFTKIPYGKYILEINSLEIELKTIEINVDAFENNIDITVSEIGNRSLKEVHVVGMTEKRKIETSGFAVNVVNTKEAASRNIQTNELLDRTVGVRVRQSGGLGSQVEYNLNGMTGRAVGIFIDGLEISTYGSSFNLNNIPPALIERIEVYKGVLPAHLSGDLLGGAINIVLKEGTAANNISTSVSYGSFNTLQTDLSANYRNAKNGFTTRLSGFYTSTDNNYEQWGRFSKFIAPDGRVTRNFRTKRFFDAYETTGIRAEAGYSNVKWADVFLLGYNFSDAYKEIQHGQTMGTPYMGRTSKTQAHVLGLNYKKRDLLIKGLDFNLNAAHSLRSTLVQDTVPWAYNWDGNIRTDLNGNPIRTLEGAQQGAPMIDDITRKITNIRSNLSYDIATGHKVSINEVFYGVDRQDKNLLNPITANGIRSFADFSKNVISFNYEAETFENKLTTNLFTKIYQQSVGSTSYKVNAGVLTQEVLKDNRIENGYGLAVSYKISPKVNLITSAEKAVRMPDDDEIFGSPERNVISNRSLKPEMSDNYNIGFRLGTFDFDKHKISFYSNVFGRNIKNRIMPQANELLNNQEIEETQFINISSAQSIGVEGELSYIYNKKLTMMFNFSKFNSLLKQKGSKYYNTQLPNEPFFTMNANVHYRIDNVLQKKSELNLFYTFGYVGSFKTVWPESENFITPTQYAQNIGTSYSFPNRKIIASLDIKNILNAEIYDNFGVQKPGRAIYLKLNYIINKF</sequence>
<evidence type="ECO:0000313" key="12">
    <source>
        <dbReference type="Proteomes" id="UP000308181"/>
    </source>
</evidence>
<keyword evidence="11" id="KW-0675">Receptor</keyword>